<dbReference type="AlphaFoldDB" id="A0A0H2LZ54"/>
<accession>A0A0H2LZ54</accession>
<organism evidence="7 8">
    <name type="scientific">Variovorax paradoxus</name>
    <dbReference type="NCBI Taxonomy" id="34073"/>
    <lineage>
        <taxon>Bacteria</taxon>
        <taxon>Pseudomonadati</taxon>
        <taxon>Pseudomonadota</taxon>
        <taxon>Betaproteobacteria</taxon>
        <taxon>Burkholderiales</taxon>
        <taxon>Comamonadaceae</taxon>
        <taxon>Variovorax</taxon>
    </lineage>
</organism>
<comment type="similarity">
    <text evidence="1">Belongs to the sigma-70 factor family. ECF subfamily.</text>
</comment>
<evidence type="ECO:0000313" key="7">
    <source>
        <dbReference type="EMBL" id="KLN55479.1"/>
    </source>
</evidence>
<dbReference type="Pfam" id="PF04542">
    <property type="entry name" value="Sigma70_r2"/>
    <property type="match status" value="1"/>
</dbReference>
<dbReference type="InterPro" id="IPR013324">
    <property type="entry name" value="RNA_pol_sigma_r3/r4-like"/>
</dbReference>
<proteinExistence type="inferred from homology"/>
<evidence type="ECO:0000256" key="3">
    <source>
        <dbReference type="ARBA" id="ARBA00023082"/>
    </source>
</evidence>
<dbReference type="GO" id="GO:0016987">
    <property type="term" value="F:sigma factor activity"/>
    <property type="evidence" value="ECO:0007669"/>
    <property type="project" value="UniProtKB-KW"/>
</dbReference>
<dbReference type="Proteomes" id="UP000035170">
    <property type="component" value="Unassembled WGS sequence"/>
</dbReference>
<dbReference type="EMBL" id="JZWI01000017">
    <property type="protein sequence ID" value="KLN55479.1"/>
    <property type="molecule type" value="Genomic_DNA"/>
</dbReference>
<dbReference type="InterPro" id="IPR014284">
    <property type="entry name" value="RNA_pol_sigma-70_dom"/>
</dbReference>
<dbReference type="PATRIC" id="fig|34073.19.peg.3592"/>
<dbReference type="PANTHER" id="PTHR43133">
    <property type="entry name" value="RNA POLYMERASE ECF-TYPE SIGMA FACTO"/>
    <property type="match status" value="1"/>
</dbReference>
<dbReference type="NCBIfam" id="TIGR02937">
    <property type="entry name" value="sigma70-ECF"/>
    <property type="match status" value="1"/>
</dbReference>
<dbReference type="GO" id="GO:0006352">
    <property type="term" value="P:DNA-templated transcription initiation"/>
    <property type="evidence" value="ECO:0007669"/>
    <property type="project" value="InterPro"/>
</dbReference>
<dbReference type="PANTHER" id="PTHR43133:SF63">
    <property type="entry name" value="RNA POLYMERASE SIGMA FACTOR FECI-RELATED"/>
    <property type="match status" value="1"/>
</dbReference>
<dbReference type="SUPFAM" id="SSF88659">
    <property type="entry name" value="Sigma3 and sigma4 domains of RNA polymerase sigma factors"/>
    <property type="match status" value="1"/>
</dbReference>
<evidence type="ECO:0000256" key="1">
    <source>
        <dbReference type="ARBA" id="ARBA00010641"/>
    </source>
</evidence>
<feature type="domain" description="RNA polymerase sigma factor 70 region 4 type 2" evidence="6">
    <location>
        <begin position="119"/>
        <end position="167"/>
    </location>
</feature>
<dbReference type="Gene3D" id="1.10.10.10">
    <property type="entry name" value="Winged helix-like DNA-binding domain superfamily/Winged helix DNA-binding domain"/>
    <property type="match status" value="1"/>
</dbReference>
<keyword evidence="8" id="KW-1185">Reference proteome</keyword>
<comment type="caution">
    <text evidence="7">The sequence shown here is derived from an EMBL/GenBank/DDBJ whole genome shotgun (WGS) entry which is preliminary data.</text>
</comment>
<evidence type="ECO:0000259" key="6">
    <source>
        <dbReference type="Pfam" id="PF08281"/>
    </source>
</evidence>
<keyword evidence="2" id="KW-0805">Transcription regulation</keyword>
<dbReference type="GO" id="GO:0003677">
    <property type="term" value="F:DNA binding"/>
    <property type="evidence" value="ECO:0007669"/>
    <property type="project" value="InterPro"/>
</dbReference>
<keyword evidence="3" id="KW-0731">Sigma factor</keyword>
<dbReference type="InterPro" id="IPR013325">
    <property type="entry name" value="RNA_pol_sigma_r2"/>
</dbReference>
<gene>
    <name evidence="7" type="primary">fecI2</name>
    <name evidence="7" type="ORF">VPARA_35030</name>
</gene>
<dbReference type="InterPro" id="IPR036388">
    <property type="entry name" value="WH-like_DNA-bd_sf"/>
</dbReference>
<reference evidence="7 8" key="1">
    <citation type="submission" date="2015-03" db="EMBL/GenBank/DDBJ databases">
        <title>Genome sequence of Variovorax paradoxus TBEA6.</title>
        <authorList>
            <person name="Poehlein A."/>
            <person name="Schuldes J."/>
            <person name="Wuebbeler J.H."/>
            <person name="Hiessl S."/>
            <person name="Steinbuechel A."/>
            <person name="Daniel R."/>
        </authorList>
    </citation>
    <scope>NUCLEOTIDE SEQUENCE [LARGE SCALE GENOMIC DNA]</scope>
    <source>
        <strain evidence="7 8">TBEA6</strain>
    </source>
</reference>
<keyword evidence="4" id="KW-0804">Transcription</keyword>
<dbReference type="Pfam" id="PF08281">
    <property type="entry name" value="Sigma70_r4_2"/>
    <property type="match status" value="1"/>
</dbReference>
<dbReference type="Gene3D" id="1.10.1740.10">
    <property type="match status" value="1"/>
</dbReference>
<evidence type="ECO:0000256" key="2">
    <source>
        <dbReference type="ARBA" id="ARBA00023015"/>
    </source>
</evidence>
<evidence type="ECO:0000256" key="4">
    <source>
        <dbReference type="ARBA" id="ARBA00023163"/>
    </source>
</evidence>
<dbReference type="SUPFAM" id="SSF88946">
    <property type="entry name" value="Sigma2 domain of RNA polymerase sigma factors"/>
    <property type="match status" value="1"/>
</dbReference>
<sequence>MMREPIDSALHLSEPTLAEVFIANRAQLLRVARRIVRTAELADDVVQDAYLKITDGPCERKADRPIGYCCQVVRNVALDCCRRHTVEANYRTFDVDIEALEVAGAPTPDRLMRERQAIQAIDKVLAGLPARTRLVFELYRLEGLTQRDIAQRLGCALGLVNGLIAEAAQAIKECGRLLEDD</sequence>
<protein>
    <submittedName>
        <fullName evidence="7">Putative RNA polymerase sigma factor FecI</fullName>
    </submittedName>
</protein>
<feature type="domain" description="RNA polymerase sigma-70 region 2" evidence="5">
    <location>
        <begin position="23"/>
        <end position="84"/>
    </location>
</feature>
<evidence type="ECO:0000313" key="8">
    <source>
        <dbReference type="Proteomes" id="UP000035170"/>
    </source>
</evidence>
<dbReference type="InterPro" id="IPR039425">
    <property type="entry name" value="RNA_pol_sigma-70-like"/>
</dbReference>
<evidence type="ECO:0000259" key="5">
    <source>
        <dbReference type="Pfam" id="PF04542"/>
    </source>
</evidence>
<name>A0A0H2LZ54_VARPD</name>
<dbReference type="RefSeq" id="WP_047785436.1">
    <property type="nucleotide sequence ID" value="NZ_JZWI01000017.1"/>
</dbReference>
<dbReference type="InterPro" id="IPR013249">
    <property type="entry name" value="RNA_pol_sigma70_r4_t2"/>
</dbReference>
<dbReference type="InterPro" id="IPR007627">
    <property type="entry name" value="RNA_pol_sigma70_r2"/>
</dbReference>